<dbReference type="RefSeq" id="WP_377211050.1">
    <property type="nucleotide sequence ID" value="NZ_JBHTJV010000002.1"/>
</dbReference>
<proteinExistence type="predicted"/>
<name>A0ABW3FE52_9HYPH</name>
<dbReference type="InterPro" id="IPR032466">
    <property type="entry name" value="Metal_Hydrolase"/>
</dbReference>
<dbReference type="SUPFAM" id="SSF51556">
    <property type="entry name" value="Metallo-dependent hydrolases"/>
    <property type="match status" value="1"/>
</dbReference>
<evidence type="ECO:0000313" key="3">
    <source>
        <dbReference type="Proteomes" id="UP001597101"/>
    </source>
</evidence>
<evidence type="ECO:0000259" key="1">
    <source>
        <dbReference type="Pfam" id="PF04909"/>
    </source>
</evidence>
<dbReference type="Gene3D" id="3.20.20.140">
    <property type="entry name" value="Metal-dependent hydrolases"/>
    <property type="match status" value="1"/>
</dbReference>
<reference evidence="3" key="1">
    <citation type="journal article" date="2019" name="Int. J. Syst. Evol. Microbiol.">
        <title>The Global Catalogue of Microorganisms (GCM) 10K type strain sequencing project: providing services to taxonomists for standard genome sequencing and annotation.</title>
        <authorList>
            <consortium name="The Broad Institute Genomics Platform"/>
            <consortium name="The Broad Institute Genome Sequencing Center for Infectious Disease"/>
            <person name="Wu L."/>
            <person name="Ma J."/>
        </authorList>
    </citation>
    <scope>NUCLEOTIDE SEQUENCE [LARGE SCALE GENOMIC DNA]</scope>
    <source>
        <strain evidence="3">CCUG 60023</strain>
    </source>
</reference>
<dbReference type="PANTHER" id="PTHR35563">
    <property type="entry name" value="BARREL METAL-DEPENDENT HYDROLASE, PUTATIVE (AFU_ORTHOLOGUE AFUA_1G16240)-RELATED"/>
    <property type="match status" value="1"/>
</dbReference>
<keyword evidence="3" id="KW-1185">Reference proteome</keyword>
<dbReference type="Proteomes" id="UP001597101">
    <property type="component" value="Unassembled WGS sequence"/>
</dbReference>
<sequence length="272" mass="30209">MLDATEKKRDFFRQRSEITAENAVNLIERLAGRRDLDGHAHVFHLSDPMIENRRYTPGQDAPLSEWLSHLLANELKGGTLVQPSFLGTDNSRLLASMRQAQRDGWDVTGSVQVEGSCTVEDLVVLRQAGVVSVRLNMLGQQNPVLDRPLVERIIAAQLAIELHAPAKETMTIAPQIMARGGCLILDHYGLAESAETLKVLASLSHDGLLFVKASAPYRLPIADADQAEAVREFTIMLREELGENRLIYGSDWPHTQHPQILSFQSAFESVLQ</sequence>
<comment type="caution">
    <text evidence="2">The sequence shown here is derived from an EMBL/GenBank/DDBJ whole genome shotgun (WGS) entry which is preliminary data.</text>
</comment>
<feature type="domain" description="Amidohydrolase-related" evidence="1">
    <location>
        <begin position="37"/>
        <end position="267"/>
    </location>
</feature>
<dbReference type="EMBL" id="JBHTJV010000002">
    <property type="protein sequence ID" value="MFD0915200.1"/>
    <property type="molecule type" value="Genomic_DNA"/>
</dbReference>
<accession>A0ABW3FE52</accession>
<organism evidence="2 3">
    <name type="scientific">Pseudahrensia aquimaris</name>
    <dbReference type="NCBI Taxonomy" id="744461"/>
    <lineage>
        <taxon>Bacteria</taxon>
        <taxon>Pseudomonadati</taxon>
        <taxon>Pseudomonadota</taxon>
        <taxon>Alphaproteobacteria</taxon>
        <taxon>Hyphomicrobiales</taxon>
        <taxon>Ahrensiaceae</taxon>
        <taxon>Pseudahrensia</taxon>
    </lineage>
</organism>
<dbReference type="Pfam" id="PF04909">
    <property type="entry name" value="Amidohydro_2"/>
    <property type="match status" value="1"/>
</dbReference>
<dbReference type="InterPro" id="IPR052358">
    <property type="entry name" value="Aro_Compnd_Degr_Hydrolases"/>
</dbReference>
<dbReference type="InterPro" id="IPR006680">
    <property type="entry name" value="Amidohydro-rel"/>
</dbReference>
<dbReference type="PANTHER" id="PTHR35563:SF2">
    <property type="entry name" value="BARREL METAL-DEPENDENT HYDROLASE, PUTATIVE (AFU_ORTHOLOGUE AFUA_1G16240)-RELATED"/>
    <property type="match status" value="1"/>
</dbReference>
<protein>
    <submittedName>
        <fullName evidence="2">Amidohydrolase family protein</fullName>
    </submittedName>
</protein>
<evidence type="ECO:0000313" key="2">
    <source>
        <dbReference type="EMBL" id="MFD0915200.1"/>
    </source>
</evidence>
<gene>
    <name evidence="2" type="ORF">ACFQ14_02150</name>
</gene>